<dbReference type="Pfam" id="PF00561">
    <property type="entry name" value="Abhydrolase_1"/>
    <property type="match status" value="1"/>
</dbReference>
<dbReference type="InterPro" id="IPR051601">
    <property type="entry name" value="Serine_prot/Carboxylest_S33"/>
</dbReference>
<dbReference type="InterPro" id="IPR013595">
    <property type="entry name" value="Pept_S33_TAP-like_C"/>
</dbReference>
<evidence type="ECO:0000313" key="9">
    <source>
        <dbReference type="Proteomes" id="UP000298468"/>
    </source>
</evidence>
<evidence type="ECO:0000256" key="2">
    <source>
        <dbReference type="ARBA" id="ARBA00022729"/>
    </source>
</evidence>
<comment type="similarity">
    <text evidence="1">Belongs to the peptidase S33 family.</text>
</comment>
<name>A0A4V3IXR8_9MICO</name>
<dbReference type="PANTHER" id="PTHR43248">
    <property type="entry name" value="2-SUCCINYL-6-HYDROXY-2,4-CYCLOHEXADIENE-1-CARBOXYLATE SYNTHASE"/>
    <property type="match status" value="1"/>
</dbReference>
<reference evidence="8 9" key="1">
    <citation type="submission" date="2019-03" db="EMBL/GenBank/DDBJ databases">
        <title>Genomics of glacier-inhabiting Cryobacterium strains.</title>
        <authorList>
            <person name="Liu Q."/>
            <person name="Xin Y.-H."/>
        </authorList>
    </citation>
    <scope>NUCLEOTIDE SEQUENCE [LARGE SCALE GENOMIC DNA]</scope>
    <source>
        <strain evidence="8 9">Sr59</strain>
    </source>
</reference>
<keyword evidence="3 8" id="KW-0378">Hydrolase</keyword>
<dbReference type="Proteomes" id="UP000298468">
    <property type="component" value="Unassembled WGS sequence"/>
</dbReference>
<evidence type="ECO:0000256" key="3">
    <source>
        <dbReference type="ARBA" id="ARBA00022801"/>
    </source>
</evidence>
<proteinExistence type="inferred from homology"/>
<protein>
    <submittedName>
        <fullName evidence="8">Alpha/beta fold hydrolase</fullName>
    </submittedName>
</protein>
<feature type="domain" description="Peptidase S33 tripeptidyl aminopeptidase-like C-terminal" evidence="7">
    <location>
        <begin position="448"/>
        <end position="530"/>
    </location>
</feature>
<accession>A0A4V3IXR8</accession>
<feature type="chain" id="PRO_5020713883" evidence="5">
    <location>
        <begin position="34"/>
        <end position="583"/>
    </location>
</feature>
<organism evidence="8 9">
    <name type="scientific">Cryobacterium lactosi</name>
    <dbReference type="NCBI Taxonomy" id="1259202"/>
    <lineage>
        <taxon>Bacteria</taxon>
        <taxon>Bacillati</taxon>
        <taxon>Actinomycetota</taxon>
        <taxon>Actinomycetes</taxon>
        <taxon>Micrococcales</taxon>
        <taxon>Microbacteriaceae</taxon>
        <taxon>Cryobacterium</taxon>
    </lineage>
</organism>
<evidence type="ECO:0000313" key="8">
    <source>
        <dbReference type="EMBL" id="TFD92087.1"/>
    </source>
</evidence>
<sequence>MTSTANNRSGARPLIAVLAVVSMGLLSACSPTAAESEHTKMPDVAALAGPLADQELSWDDCEYVGALDPADTDISNVQCATIKVPRNWNNPDPTKTWDLRISQAKNIETDDPDYNSTVLIHPGGPAAPGLPFAAQIQQGTPDLRATTNFVSFDQRGIGQSSIVECEYRYDPAAGEEGELEAIATACSDDPDVRTVTSEQTAYDMDFIRHLVGAPSVTYFGSSYGTWLGTWFGSLFPENIDRMVFDSALDVTQDSMEHFLSAQYTGFDRQFRLHLMNWIARNDAVYGLGDDPEAIWTRYFAATEQPAFSKAAGLVWTNTGALITFNKNVAYPVAAELVQKIIAEGESDADSPAAPTVDSASAASRILDRLDPEVIPTALVDAARTQIALQSQPAPAEPETRTFASTVDFVYCNDGQWTQGAEYWTAENAKTAAVAPFTKQLGRLDAPPLCAWWPSELSMPDPPADFPETLVIQSELDALTPLESGRTTGTELPNTSLLLIDNEGAHGAFPYGTDGVDTVVSEFLAGGDRPGAITVTGARPLPLEASVFESWLPLDEHGEHTGSEDGQPLFTDPGIPALDHSAGR</sequence>
<dbReference type="InterPro" id="IPR000073">
    <property type="entry name" value="AB_hydrolase_1"/>
</dbReference>
<dbReference type="AlphaFoldDB" id="A0A4V3IXR8"/>
<keyword evidence="2 5" id="KW-0732">Signal</keyword>
<feature type="signal peptide" evidence="5">
    <location>
        <begin position="1"/>
        <end position="33"/>
    </location>
</feature>
<dbReference type="Pfam" id="PF08386">
    <property type="entry name" value="Abhydrolase_4"/>
    <property type="match status" value="1"/>
</dbReference>
<dbReference type="Gene3D" id="3.40.50.1820">
    <property type="entry name" value="alpha/beta hydrolase"/>
    <property type="match status" value="1"/>
</dbReference>
<keyword evidence="9" id="KW-1185">Reference proteome</keyword>
<gene>
    <name evidence="8" type="ORF">E3T61_07185</name>
</gene>
<evidence type="ECO:0000256" key="5">
    <source>
        <dbReference type="SAM" id="SignalP"/>
    </source>
</evidence>
<feature type="region of interest" description="Disordered" evidence="4">
    <location>
        <begin position="554"/>
        <end position="583"/>
    </location>
</feature>
<evidence type="ECO:0000256" key="1">
    <source>
        <dbReference type="ARBA" id="ARBA00010088"/>
    </source>
</evidence>
<feature type="domain" description="AB hydrolase-1" evidence="6">
    <location>
        <begin position="117"/>
        <end position="303"/>
    </location>
</feature>
<comment type="caution">
    <text evidence="8">The sequence shown here is derived from an EMBL/GenBank/DDBJ whole genome shotgun (WGS) entry which is preliminary data.</text>
</comment>
<evidence type="ECO:0000256" key="4">
    <source>
        <dbReference type="SAM" id="MobiDB-lite"/>
    </source>
</evidence>
<dbReference type="InterPro" id="IPR029058">
    <property type="entry name" value="AB_hydrolase_fold"/>
</dbReference>
<evidence type="ECO:0000259" key="7">
    <source>
        <dbReference type="Pfam" id="PF08386"/>
    </source>
</evidence>
<dbReference type="EMBL" id="SOHM01000012">
    <property type="protein sequence ID" value="TFD92087.1"/>
    <property type="molecule type" value="Genomic_DNA"/>
</dbReference>
<dbReference type="PANTHER" id="PTHR43248:SF29">
    <property type="entry name" value="TRIPEPTIDYL AMINOPEPTIDASE"/>
    <property type="match status" value="1"/>
</dbReference>
<dbReference type="GO" id="GO:0016787">
    <property type="term" value="F:hydrolase activity"/>
    <property type="evidence" value="ECO:0007669"/>
    <property type="project" value="UniProtKB-KW"/>
</dbReference>
<dbReference type="OrthoDB" id="3252468at2"/>
<dbReference type="RefSeq" id="WP_134640199.1">
    <property type="nucleotide sequence ID" value="NZ_SOHM01000012.1"/>
</dbReference>
<dbReference type="SUPFAM" id="SSF53474">
    <property type="entry name" value="alpha/beta-Hydrolases"/>
    <property type="match status" value="1"/>
</dbReference>
<evidence type="ECO:0000259" key="6">
    <source>
        <dbReference type="Pfam" id="PF00561"/>
    </source>
</evidence>